<feature type="chain" id="PRO_5026864826" evidence="1">
    <location>
        <begin position="30"/>
        <end position="200"/>
    </location>
</feature>
<proteinExistence type="predicted"/>
<dbReference type="AlphaFoldDB" id="A0A6L6IIV6"/>
<dbReference type="EMBL" id="WMJZ01000005">
    <property type="protein sequence ID" value="MTH45797.1"/>
    <property type="molecule type" value="Genomic_DNA"/>
</dbReference>
<comment type="caution">
    <text evidence="2">The sequence shown here is derived from an EMBL/GenBank/DDBJ whole genome shotgun (WGS) entry which is preliminary data.</text>
</comment>
<dbReference type="RefSeq" id="WP_167519394.1">
    <property type="nucleotide sequence ID" value="NZ_WMJZ01000005.1"/>
</dbReference>
<protein>
    <submittedName>
        <fullName evidence="2">Uncharacterized protein</fullName>
    </submittedName>
</protein>
<dbReference type="Pfam" id="PF20046">
    <property type="entry name" value="DUF6448"/>
    <property type="match status" value="1"/>
</dbReference>
<dbReference type="InterPro" id="IPR045613">
    <property type="entry name" value="DUF6448"/>
</dbReference>
<keyword evidence="1" id="KW-0732">Signal</keyword>
<evidence type="ECO:0000313" key="3">
    <source>
        <dbReference type="Proteomes" id="UP000477739"/>
    </source>
</evidence>
<sequence>MKKQKKIRTTLCASIMLLAGMAVSTTAFAHCDSLDGPVLTEAKSALQARDVTPLLKWVPENREDAVRKAFDEAMSQQGGSQTSQEKARQHLFTTLVRIHREAEGASFTGVKPADHIPAVVQEADAALSANSVDSLVAKVTANVEHAIREKFAKAQHSKQLANQSVKQGREYVNDYIHYVHFVEKVNGLAAGKSSDTAHQH</sequence>
<organism evidence="2 3">
    <name type="scientific">Intestinirhabdus alba</name>
    <dbReference type="NCBI Taxonomy" id="2899544"/>
    <lineage>
        <taxon>Bacteria</taxon>
        <taxon>Pseudomonadati</taxon>
        <taxon>Pseudomonadota</taxon>
        <taxon>Gammaproteobacteria</taxon>
        <taxon>Enterobacterales</taxon>
        <taxon>Enterobacteriaceae</taxon>
        <taxon>Intestinirhabdus</taxon>
    </lineage>
</organism>
<evidence type="ECO:0000313" key="2">
    <source>
        <dbReference type="EMBL" id="MTH45797.1"/>
    </source>
</evidence>
<evidence type="ECO:0000256" key="1">
    <source>
        <dbReference type="SAM" id="SignalP"/>
    </source>
</evidence>
<dbReference type="Proteomes" id="UP000477739">
    <property type="component" value="Unassembled WGS sequence"/>
</dbReference>
<keyword evidence="3" id="KW-1185">Reference proteome</keyword>
<accession>A0A6L6IIV6</accession>
<reference evidence="2 3" key="1">
    <citation type="submission" date="2019-11" db="EMBL/GenBank/DDBJ databases">
        <title>Escherichia alba sp. nov. isolated from the gut of plastic-eating superworms Zophobas atratus.</title>
        <authorList>
            <person name="Yang Y."/>
        </authorList>
    </citation>
    <scope>NUCLEOTIDE SEQUENCE [LARGE SCALE GENOMIC DNA]</scope>
    <source>
        <strain evidence="3">BIT-B35</strain>
    </source>
</reference>
<feature type="signal peptide" evidence="1">
    <location>
        <begin position="1"/>
        <end position="29"/>
    </location>
</feature>
<name>A0A6L6IIV6_9ENTR</name>
<gene>
    <name evidence="2" type="ORF">GJV78_05860</name>
</gene>